<dbReference type="OrthoDB" id="7273451at2"/>
<comment type="caution">
    <text evidence="1">The sequence shown here is derived from an EMBL/GenBank/DDBJ whole genome shotgun (WGS) entry which is preliminary data.</text>
</comment>
<sequence>MSGFSSDWLALRAPFDDAARSARLARAFARLLPARAAIVDLGAGTGASRRALRPLLGDGVRWTFVEGDAALLRHAVAGVPGARGECRDLAAGWTPVLDRGVDAVTAFALLDLATAGWVEQAAAALTRRRLPLYAPLIVDGRGHWSPHDPGDALVDHLFRAHQRRPKGLGRGLALGPAAPARVASAFRHRGAEVLSSASDWRVPPDATAMLAAMLEGAAAAALEQSPADHDAIAAWADRRRRQLQQGALSLMVGHRDLLIIPRQDGHAS</sequence>
<dbReference type="AlphaFoldDB" id="A0A3N1KTA1"/>
<dbReference type="EMBL" id="RJKX01000016">
    <property type="protein sequence ID" value="ROP83811.1"/>
    <property type="molecule type" value="Genomic_DNA"/>
</dbReference>
<dbReference type="RefSeq" id="WP_123693661.1">
    <property type="nucleotide sequence ID" value="NZ_AP019700.1"/>
</dbReference>
<protein>
    <recommendedName>
        <fullName evidence="3">Methyltransferase family protein</fullName>
    </recommendedName>
</protein>
<reference evidence="1 2" key="1">
    <citation type="submission" date="2018-11" db="EMBL/GenBank/DDBJ databases">
        <title>Genomic Encyclopedia of Type Strains, Phase IV (KMG-IV): sequencing the most valuable type-strain genomes for metagenomic binning, comparative biology and taxonomic classification.</title>
        <authorList>
            <person name="Goeker M."/>
        </authorList>
    </citation>
    <scope>NUCLEOTIDE SEQUENCE [LARGE SCALE GENOMIC DNA]</scope>
    <source>
        <strain evidence="1 2">DSM 5900</strain>
    </source>
</reference>
<accession>A0A3N1KTA1</accession>
<name>A0A3N1KTA1_9PROT</name>
<keyword evidence="2" id="KW-1185">Reference proteome</keyword>
<dbReference type="SUPFAM" id="SSF53335">
    <property type="entry name" value="S-adenosyl-L-methionine-dependent methyltransferases"/>
    <property type="match status" value="1"/>
</dbReference>
<proteinExistence type="predicted"/>
<evidence type="ECO:0000313" key="1">
    <source>
        <dbReference type="EMBL" id="ROP83811.1"/>
    </source>
</evidence>
<dbReference type="InterPro" id="IPR029063">
    <property type="entry name" value="SAM-dependent_MTases_sf"/>
</dbReference>
<organism evidence="1 2">
    <name type="scientific">Stella humosa</name>
    <dbReference type="NCBI Taxonomy" id="94"/>
    <lineage>
        <taxon>Bacteria</taxon>
        <taxon>Pseudomonadati</taxon>
        <taxon>Pseudomonadota</taxon>
        <taxon>Alphaproteobacteria</taxon>
        <taxon>Rhodospirillales</taxon>
        <taxon>Stellaceae</taxon>
        <taxon>Stella</taxon>
    </lineage>
</organism>
<dbReference type="Gene3D" id="3.40.50.150">
    <property type="entry name" value="Vaccinia Virus protein VP39"/>
    <property type="match status" value="1"/>
</dbReference>
<evidence type="ECO:0000313" key="2">
    <source>
        <dbReference type="Proteomes" id="UP000278222"/>
    </source>
</evidence>
<dbReference type="Proteomes" id="UP000278222">
    <property type="component" value="Unassembled WGS sequence"/>
</dbReference>
<gene>
    <name evidence="1" type="ORF">EDC65_4460</name>
</gene>
<evidence type="ECO:0008006" key="3">
    <source>
        <dbReference type="Google" id="ProtNLM"/>
    </source>
</evidence>